<proteinExistence type="predicted"/>
<evidence type="ECO:0000313" key="3">
    <source>
        <dbReference type="EMBL" id="KAK7868250.1"/>
    </source>
</evidence>
<dbReference type="Proteomes" id="UP001378592">
    <property type="component" value="Unassembled WGS sequence"/>
</dbReference>
<dbReference type="CDD" id="cd00030">
    <property type="entry name" value="C2"/>
    <property type="match status" value="1"/>
</dbReference>
<dbReference type="GO" id="GO:0034451">
    <property type="term" value="C:centriolar satellite"/>
    <property type="evidence" value="ECO:0007669"/>
    <property type="project" value="TreeGrafter"/>
</dbReference>
<dbReference type="GO" id="GO:0060271">
    <property type="term" value="P:cilium assembly"/>
    <property type="evidence" value="ECO:0007669"/>
    <property type="project" value="TreeGrafter"/>
</dbReference>
<reference evidence="3 4" key="1">
    <citation type="submission" date="2024-03" db="EMBL/GenBank/DDBJ databases">
        <title>The genome assembly and annotation of the cricket Gryllus longicercus Weissman &amp; Gray.</title>
        <authorList>
            <person name="Szrajer S."/>
            <person name="Gray D."/>
            <person name="Ylla G."/>
        </authorList>
    </citation>
    <scope>NUCLEOTIDE SEQUENCE [LARGE SCALE GENOMIC DNA]</scope>
    <source>
        <strain evidence="3">DAG 2021-001</strain>
        <tissue evidence="3">Whole body minus gut</tissue>
    </source>
</reference>
<evidence type="ECO:0000256" key="1">
    <source>
        <dbReference type="SAM" id="MobiDB-lite"/>
    </source>
</evidence>
<dbReference type="EMBL" id="JAZDUA010000098">
    <property type="protein sequence ID" value="KAK7868250.1"/>
    <property type="molecule type" value="Genomic_DNA"/>
</dbReference>
<evidence type="ECO:0000259" key="2">
    <source>
        <dbReference type="PROSITE" id="PS50004"/>
    </source>
</evidence>
<accession>A0AAN9VUB9</accession>
<feature type="region of interest" description="Disordered" evidence="1">
    <location>
        <begin position="204"/>
        <end position="223"/>
    </location>
</feature>
<dbReference type="GO" id="GO:0061511">
    <property type="term" value="P:centriole elongation"/>
    <property type="evidence" value="ECO:0007669"/>
    <property type="project" value="TreeGrafter"/>
</dbReference>
<dbReference type="PROSITE" id="PS50004">
    <property type="entry name" value="C2"/>
    <property type="match status" value="1"/>
</dbReference>
<dbReference type="Pfam" id="PF25339">
    <property type="entry name" value="C2_C2CD3_N"/>
    <property type="match status" value="1"/>
</dbReference>
<dbReference type="GO" id="GO:0005814">
    <property type="term" value="C:centriole"/>
    <property type="evidence" value="ECO:0007669"/>
    <property type="project" value="TreeGrafter"/>
</dbReference>
<dbReference type="PANTHER" id="PTHR21254:SF1">
    <property type="entry name" value="C2 DOMAIN-CONTAINING PROTEIN 3"/>
    <property type="match status" value="1"/>
</dbReference>
<gene>
    <name evidence="3" type="ORF">R5R35_000649</name>
</gene>
<dbReference type="PANTHER" id="PTHR21254">
    <property type="entry name" value="C2 DOMAIN-CONTAINING PROTEIN 3"/>
    <property type="match status" value="1"/>
</dbReference>
<dbReference type="SUPFAM" id="SSF49562">
    <property type="entry name" value="C2 domain (Calcium/lipid-binding domain, CaLB)"/>
    <property type="match status" value="1"/>
</dbReference>
<protein>
    <recommendedName>
        <fullName evidence="2">C2 domain-containing protein</fullName>
    </recommendedName>
</protein>
<feature type="compositionally biased region" description="Basic and acidic residues" evidence="1">
    <location>
        <begin position="205"/>
        <end position="223"/>
    </location>
</feature>
<evidence type="ECO:0000313" key="4">
    <source>
        <dbReference type="Proteomes" id="UP001378592"/>
    </source>
</evidence>
<dbReference type="Gene3D" id="2.60.40.150">
    <property type="entry name" value="C2 domain"/>
    <property type="match status" value="1"/>
</dbReference>
<keyword evidence="4" id="KW-1185">Reference proteome</keyword>
<dbReference type="InterPro" id="IPR035892">
    <property type="entry name" value="C2_domain_sf"/>
</dbReference>
<sequence length="1973" mass="222181">MCQYYTLDPMNEDTASLGLSAMLGSLPPHVEGKVNGYLSMTVDSFRWRCNLNGKVHIRVSWWGEKQKILLLPQVTDGSDKSHVSFKNTCVYRVMTNTELFLSYLQDCEVLNFEVYEQGVDCLMGTATLKHLMSVVLNNPWTESCVVSDKNGTEIADLRISFVFHQNELTYGTSDIKNKSERERTFERVLGCEIDETLNSARRNSKYTDGKSCDSDPRPKSLTESRMESMEKVAGNNNTIENADVVSNSTISELLERCYNIRQEYHSNGRRCMQYSKNNVGRSLESSELKIRGKSIIRDEELAAFETVKFHSPMQEFIQLAESSHQNFERNVKCGNSLHVKIPQDQLNVSFQKVLFQSESGDFNVFEKQRKDSRNEEKKKGTGKHSNELNNIRFLQLSIQTLSLNYVGLQRVLVLSRALSSSTHVRNITYEQQLPSGIVYFVEYEIPQYLRVHSNNLQKIKRPWNCNVYRLCSRQKSGTCIHFHRQMIHMLASQKPRFMELLCSSTITFKLYSRHVSQRLPCLLGKASLSLGNVIKKCAFNALLELTIHPESNSNPSCMLSLGILKLKVEFGANRTCFKQKPVSSIDCQSLQSSSESEYDCRNTDSCTMKILSKGSANKQSRPNEKMIYNAHAKCTKYTSKENITKYSHEVGCKTSRKCSGEKEILLFGLLHVSSGLGFKSSSSYLISHGFWKEDVMTSEVCLQTSNPNFKFHKIMPVLLSLELIDRCYNNFMVVEVWSLSGLVGIAKLPLNQFYIAFRDPPVVEQLLMTKYPIISVDGWVHVVDPVSQHQVGKLKVVLALGTENQIQMLEMTRCMKEGILNPQTVSQPVTAELDPITSRSTTPINSSAEKEPALKVTSGECFQNGRNCNYSADKRLQVIKGIISRESLLACGDYSNEYLQKLIHEESDQNEHFVERKSSSLQSSQNSHFFRARSFHTAFSGSSVNDCSGGVDFPETSLVEEIVPAVVSAHSNFDPFDVSKGNPSIRTNLSSTRGPKCVSQSGIKTVPKLNSDIKVKNGLQLSFVETDQNSKSVANVFGEDVSSHLNEEIDTTKRKCGSVSTDNTVDALSTDELSISNNIFDSTPHHNVEEDSSFIGKSKSVLEETSINENDSKYKYVENSPNDSKNEYVEDRLCNGLNKTLTVEDLNNISKDNIDFGNREPSDLPNYQLCKSSDSAIIAALTENASTQTDVLNDQNFFSVVEITNALYVPKLDSGKLPSCYVTFHTANNSVISTPFISENTDPVWNWSSEVWLPAILLGNNGRCLILKVWHKKDYDSEHPNALEDLVIGFVALDLQVLVCGLPCISGWFNICDISGSCKGQIQISVTPLENVSLIVNKTHYNVKEKENRDFTEATMTHFLPSPLDEFAESLHQGPAFAEKNSILSSISHDVKDFLILSSESSKEICQSPCIDRNEYSQACYKSSSKKDSVSSKFSEILSVCANQRQFKNPEKVNNSQEQINSVSSNPEKLSPIVSNQNCSEYLRSISYERSSSLMETLRQKFQELDNIMHQMQSKTDPLSKTKPEIICSENKMNKLPDHEYCNGNILCCRAQSMNISEGAESDNDFLAHNCKIFSAVKEGVSNNEHLNGNTSWTLPMQESESVFYNSSSIVIPTGCKNATINESKSQGEREKNSVTNVSEKVLVTDLMTDYLMNEALHDLDLENIFNPLLFQHILANHQCQRCCPHWLSETNGSSFPCDTDPSSQLPSKRNKRHFWKSQKLMKIISRIPDETCIDEGELVFSDMNQDRRSTDDTKNEVLPCQAIEDRNQIHSRNEREAFLANSESSAPFVLENISFSKCINKENVGKTSHSNETKYLLKSNLKEVDCPSSIQFLNITKPSSHSSKKIDYAPINSHMNSHHKICGVASSSDDVKDVEECRNCNSKLKNKNSMKHPVVSTISSKKSYTLDSSEGIELGDDINKSSDEERQFGKVDLKKDQVQEKEKELFSNYLGGYPNILNENEIILIRNLMKLT</sequence>
<name>A0AAN9VUB9_9ORTH</name>
<feature type="domain" description="C2" evidence="2">
    <location>
        <begin position="1173"/>
        <end position="1309"/>
    </location>
</feature>
<organism evidence="3 4">
    <name type="scientific">Gryllus longicercus</name>
    <dbReference type="NCBI Taxonomy" id="2509291"/>
    <lineage>
        <taxon>Eukaryota</taxon>
        <taxon>Metazoa</taxon>
        <taxon>Ecdysozoa</taxon>
        <taxon>Arthropoda</taxon>
        <taxon>Hexapoda</taxon>
        <taxon>Insecta</taxon>
        <taxon>Pterygota</taxon>
        <taxon>Neoptera</taxon>
        <taxon>Polyneoptera</taxon>
        <taxon>Orthoptera</taxon>
        <taxon>Ensifera</taxon>
        <taxon>Gryllidea</taxon>
        <taxon>Grylloidea</taxon>
        <taxon>Gryllidae</taxon>
        <taxon>Gryllinae</taxon>
        <taxon>Gryllus</taxon>
    </lineage>
</organism>
<dbReference type="GO" id="GO:0071539">
    <property type="term" value="P:protein localization to centrosome"/>
    <property type="evidence" value="ECO:0007669"/>
    <property type="project" value="TreeGrafter"/>
</dbReference>
<comment type="caution">
    <text evidence="3">The sequence shown here is derived from an EMBL/GenBank/DDBJ whole genome shotgun (WGS) entry which is preliminary data.</text>
</comment>
<dbReference type="InterPro" id="IPR000008">
    <property type="entry name" value="C2_dom"/>
</dbReference>
<dbReference type="InterPro" id="IPR057537">
    <property type="entry name" value="C2_C2CD3_N"/>
</dbReference>